<accession>A2G210</accession>
<feature type="chain" id="PRO_5002643902" evidence="2">
    <location>
        <begin position="20"/>
        <end position="465"/>
    </location>
</feature>
<protein>
    <submittedName>
        <fullName evidence="3">Uncharacterized protein</fullName>
    </submittedName>
</protein>
<dbReference type="VEuPathDB" id="TrichDB:TVAG_181500"/>
<dbReference type="EMBL" id="DS114263">
    <property type="protein sequence ID" value="EAX88802.1"/>
    <property type="molecule type" value="Genomic_DNA"/>
</dbReference>
<proteinExistence type="predicted"/>
<feature type="signal peptide" evidence="2">
    <location>
        <begin position="1"/>
        <end position="19"/>
    </location>
</feature>
<keyword evidence="4" id="KW-1185">Reference proteome</keyword>
<dbReference type="Proteomes" id="UP000001542">
    <property type="component" value="Unassembled WGS sequence"/>
</dbReference>
<evidence type="ECO:0000313" key="4">
    <source>
        <dbReference type="Proteomes" id="UP000001542"/>
    </source>
</evidence>
<keyword evidence="2" id="KW-0732">Signal</keyword>
<keyword evidence="1" id="KW-1133">Transmembrane helix</keyword>
<dbReference type="KEGG" id="tva:4746464"/>
<evidence type="ECO:0000256" key="1">
    <source>
        <dbReference type="SAM" id="Phobius"/>
    </source>
</evidence>
<sequence>MFLFSFLLSLQRSAPLALSRTFVSGNILTTFTTEIKLRCVGFDKKLEEQLISVLYSQRGYMHKINVIEGDQDVHQIFNTSVELITLNLNKNPEGNKELIQQHFNNNKAILAIYIVKQENCAERNSRLFATGNGWVALSFCKDEIVYENSKIAYLIIDSVKRVLTDLFDHPLSFRPLNSITEKEAQNVIIYHKSPPDANIIRDVQNYFASYRGANVSHLTYEIKSLEVICGVCEDSICVRDWLVRTPEYHLAREVDVLPVFVLPATCPANFLYGDNEVAFVSENSLQDLQKALIHSFFGFDILGEATPFTEMIIRRNSVVYPFLDLVQNFTHVINNVREVLGLGLEITDQYTINQLERYFQDFRSNQSAATSQALQGKNVLEYYNKSKDAADSAWLIWNMLSDHIGTKRVCAGNKINLYRDNFFLFRPFSYMIISIASSIAIFAFAFTKMRPKAVINILSTPPSIL</sequence>
<keyword evidence="1" id="KW-0812">Transmembrane</keyword>
<dbReference type="RefSeq" id="XP_001301732.1">
    <property type="nucleotide sequence ID" value="XM_001301731.1"/>
</dbReference>
<dbReference type="AlphaFoldDB" id="A2G210"/>
<reference evidence="3" key="1">
    <citation type="submission" date="2006-10" db="EMBL/GenBank/DDBJ databases">
        <authorList>
            <person name="Amadeo P."/>
            <person name="Zhao Q."/>
            <person name="Wortman J."/>
            <person name="Fraser-Liggett C."/>
            <person name="Carlton J."/>
        </authorList>
    </citation>
    <scope>NUCLEOTIDE SEQUENCE</scope>
    <source>
        <strain evidence="3">G3</strain>
    </source>
</reference>
<organism evidence="3 4">
    <name type="scientific">Trichomonas vaginalis (strain ATCC PRA-98 / G3)</name>
    <dbReference type="NCBI Taxonomy" id="412133"/>
    <lineage>
        <taxon>Eukaryota</taxon>
        <taxon>Metamonada</taxon>
        <taxon>Parabasalia</taxon>
        <taxon>Trichomonadida</taxon>
        <taxon>Trichomonadidae</taxon>
        <taxon>Trichomonas</taxon>
    </lineage>
</organism>
<dbReference type="VEuPathDB" id="TrichDB:TVAGG3_0570410"/>
<reference evidence="3" key="2">
    <citation type="journal article" date="2007" name="Science">
        <title>Draft genome sequence of the sexually transmitted pathogen Trichomonas vaginalis.</title>
        <authorList>
            <person name="Carlton J.M."/>
            <person name="Hirt R.P."/>
            <person name="Silva J.C."/>
            <person name="Delcher A.L."/>
            <person name="Schatz M."/>
            <person name="Zhao Q."/>
            <person name="Wortman J.R."/>
            <person name="Bidwell S.L."/>
            <person name="Alsmark U.C.M."/>
            <person name="Besteiro S."/>
            <person name="Sicheritz-Ponten T."/>
            <person name="Noel C.J."/>
            <person name="Dacks J.B."/>
            <person name="Foster P.G."/>
            <person name="Simillion C."/>
            <person name="Van de Peer Y."/>
            <person name="Miranda-Saavedra D."/>
            <person name="Barton G.J."/>
            <person name="Westrop G.D."/>
            <person name="Mueller S."/>
            <person name="Dessi D."/>
            <person name="Fiori P.L."/>
            <person name="Ren Q."/>
            <person name="Paulsen I."/>
            <person name="Zhang H."/>
            <person name="Bastida-Corcuera F.D."/>
            <person name="Simoes-Barbosa A."/>
            <person name="Brown M.T."/>
            <person name="Hayes R.D."/>
            <person name="Mukherjee M."/>
            <person name="Okumura C.Y."/>
            <person name="Schneider R."/>
            <person name="Smith A.J."/>
            <person name="Vanacova S."/>
            <person name="Villalvazo M."/>
            <person name="Haas B.J."/>
            <person name="Pertea M."/>
            <person name="Feldblyum T.V."/>
            <person name="Utterback T.R."/>
            <person name="Shu C.L."/>
            <person name="Osoegawa K."/>
            <person name="de Jong P.J."/>
            <person name="Hrdy I."/>
            <person name="Horvathova L."/>
            <person name="Zubacova Z."/>
            <person name="Dolezal P."/>
            <person name="Malik S.B."/>
            <person name="Logsdon J.M. Jr."/>
            <person name="Henze K."/>
            <person name="Gupta A."/>
            <person name="Wang C.C."/>
            <person name="Dunne R.L."/>
            <person name="Upcroft J.A."/>
            <person name="Upcroft P."/>
            <person name="White O."/>
            <person name="Salzberg S.L."/>
            <person name="Tang P."/>
            <person name="Chiu C.-H."/>
            <person name="Lee Y.-S."/>
            <person name="Embley T.M."/>
            <person name="Coombs G.H."/>
            <person name="Mottram J.C."/>
            <person name="Tachezy J."/>
            <person name="Fraser-Liggett C.M."/>
            <person name="Johnson P.J."/>
        </authorList>
    </citation>
    <scope>NUCLEOTIDE SEQUENCE [LARGE SCALE GENOMIC DNA]</scope>
    <source>
        <strain evidence="3">G3</strain>
    </source>
</reference>
<name>A2G210_TRIV3</name>
<dbReference type="InParanoid" id="A2G210"/>
<keyword evidence="1" id="KW-0472">Membrane</keyword>
<feature type="transmembrane region" description="Helical" evidence="1">
    <location>
        <begin position="428"/>
        <end position="446"/>
    </location>
</feature>
<evidence type="ECO:0000313" key="3">
    <source>
        <dbReference type="EMBL" id="EAX88802.1"/>
    </source>
</evidence>
<gene>
    <name evidence="3" type="ORF">TVAG_181500</name>
</gene>
<evidence type="ECO:0000256" key="2">
    <source>
        <dbReference type="SAM" id="SignalP"/>
    </source>
</evidence>